<evidence type="ECO:0000259" key="1">
    <source>
        <dbReference type="Pfam" id="PF00501"/>
    </source>
</evidence>
<name>A0A0B3XY61_9ALTE</name>
<dbReference type="OrthoDB" id="7055148at2"/>
<reference evidence="3 4" key="1">
    <citation type="submission" date="2014-12" db="EMBL/GenBank/DDBJ databases">
        <title>Genome sequencing of Alteromonas marina AD001.</title>
        <authorList>
            <person name="Adrian T.G.S."/>
            <person name="Chan K.G."/>
        </authorList>
    </citation>
    <scope>NUCLEOTIDE SEQUENCE [LARGE SCALE GENOMIC DNA]</scope>
    <source>
        <strain evidence="3 4">AD001</strain>
    </source>
</reference>
<dbReference type="RefSeq" id="WP_039223102.1">
    <property type="nucleotide sequence ID" value="NZ_JWLW01000066.1"/>
</dbReference>
<dbReference type="InterPro" id="IPR025110">
    <property type="entry name" value="AMP-bd_C"/>
</dbReference>
<dbReference type="EMBL" id="JWLW01000066">
    <property type="protein sequence ID" value="KHT44483.1"/>
    <property type="molecule type" value="Genomic_DNA"/>
</dbReference>
<dbReference type="Pfam" id="PF13193">
    <property type="entry name" value="AMP-binding_C"/>
    <property type="match status" value="1"/>
</dbReference>
<dbReference type="AlphaFoldDB" id="A0A0B3XY61"/>
<keyword evidence="4" id="KW-1185">Reference proteome</keyword>
<dbReference type="InterPro" id="IPR000873">
    <property type="entry name" value="AMP-dep_synth/lig_dom"/>
</dbReference>
<dbReference type="Pfam" id="PF00501">
    <property type="entry name" value="AMP-binding"/>
    <property type="match status" value="1"/>
</dbReference>
<evidence type="ECO:0000313" key="4">
    <source>
        <dbReference type="Proteomes" id="UP000031197"/>
    </source>
</evidence>
<evidence type="ECO:0008006" key="5">
    <source>
        <dbReference type="Google" id="ProtNLM"/>
    </source>
</evidence>
<dbReference type="Gene3D" id="3.30.300.30">
    <property type="match status" value="1"/>
</dbReference>
<gene>
    <name evidence="3" type="ORF">RJ41_16540</name>
</gene>
<comment type="caution">
    <text evidence="3">The sequence shown here is derived from an EMBL/GenBank/DDBJ whole genome shotgun (WGS) entry which is preliminary data.</text>
</comment>
<dbReference type="InterPro" id="IPR042099">
    <property type="entry name" value="ANL_N_sf"/>
</dbReference>
<dbReference type="Gene3D" id="3.40.50.12780">
    <property type="entry name" value="N-terminal domain of ligase-like"/>
    <property type="match status" value="1"/>
</dbReference>
<proteinExistence type="predicted"/>
<accession>A0A0B3XY61</accession>
<dbReference type="InterPro" id="IPR045851">
    <property type="entry name" value="AMP-bd_C_sf"/>
</dbReference>
<dbReference type="Proteomes" id="UP000031197">
    <property type="component" value="Unassembled WGS sequence"/>
</dbReference>
<organism evidence="3 4">
    <name type="scientific">Alteromonas marina</name>
    <dbReference type="NCBI Taxonomy" id="203795"/>
    <lineage>
        <taxon>Bacteria</taxon>
        <taxon>Pseudomonadati</taxon>
        <taxon>Pseudomonadota</taxon>
        <taxon>Gammaproteobacteria</taxon>
        <taxon>Alteromonadales</taxon>
        <taxon>Alteromonadaceae</taxon>
        <taxon>Alteromonas/Salinimonas group</taxon>
        <taxon>Alteromonas</taxon>
    </lineage>
</organism>
<evidence type="ECO:0000313" key="3">
    <source>
        <dbReference type="EMBL" id="KHT44483.1"/>
    </source>
</evidence>
<dbReference type="PANTHER" id="PTHR43201:SF32">
    <property type="entry name" value="2-SUCCINYLBENZOATE--COA LIGASE, CHLOROPLASTIC_PEROXISOMAL"/>
    <property type="match status" value="1"/>
</dbReference>
<protein>
    <recommendedName>
        <fullName evidence="5">AMP-dependent synthetase</fullName>
    </recommendedName>
</protein>
<sequence>MTPLIEQLKSFTGTAIITSSGEKISFSSLISSAENLREEIKALSQLESPSDANLNVQGLGLSAIKTSPQRLVDDGRQEWELPYSSVSDFVIILFALEGFTEQFSISSDRFYFSPVSVKENKGLVESRWFLYTSGTTGIPKKIAHNTESLCAAIRPSETATYHCWGLTYKPNKFAGLQVLLQSLLNGDCLVDCTTGSLDEKVALMITSKVGAISATPSWWRQLIMAQNSDTLPLSRITLGGEIADQQLLDVLSSQFTSAKIFHIYASTEAGVGFAVSDKKAGFPLAWIKDGVNKTQLKIKDNLLWIKPNSDNVQLNSPMKTIEADDLGYINTQDVVSIEGERVYFKGRINGAINVGGHKVFPETVENVLLTSPLVAQARVYGKENKILGSIVVADIVLKAKPESLKHKDIQLALLLHCKAHLGRKDMPTKINVVDELALSDTGKLARQ</sequence>
<dbReference type="SUPFAM" id="SSF56801">
    <property type="entry name" value="Acetyl-CoA synthetase-like"/>
    <property type="match status" value="1"/>
</dbReference>
<evidence type="ECO:0000259" key="2">
    <source>
        <dbReference type="Pfam" id="PF13193"/>
    </source>
</evidence>
<feature type="domain" description="AMP-binding enzyme C-terminal" evidence="2">
    <location>
        <begin position="364"/>
        <end position="443"/>
    </location>
</feature>
<dbReference type="GO" id="GO:0006631">
    <property type="term" value="P:fatty acid metabolic process"/>
    <property type="evidence" value="ECO:0007669"/>
    <property type="project" value="TreeGrafter"/>
</dbReference>
<dbReference type="GO" id="GO:0031956">
    <property type="term" value="F:medium-chain fatty acid-CoA ligase activity"/>
    <property type="evidence" value="ECO:0007669"/>
    <property type="project" value="TreeGrafter"/>
</dbReference>
<dbReference type="PANTHER" id="PTHR43201">
    <property type="entry name" value="ACYL-COA SYNTHETASE"/>
    <property type="match status" value="1"/>
</dbReference>
<feature type="domain" description="AMP-dependent synthetase/ligase" evidence="1">
    <location>
        <begin position="129"/>
        <end position="278"/>
    </location>
</feature>